<gene>
    <name evidence="2" type="ORF">PQR57_47710</name>
</gene>
<comment type="caution">
    <text evidence="2">The sequence shown here is derived from an EMBL/GenBank/DDBJ whole genome shotgun (WGS) entry which is preliminary data.</text>
</comment>
<evidence type="ECO:0000313" key="3">
    <source>
        <dbReference type="Proteomes" id="UP001629230"/>
    </source>
</evidence>
<evidence type="ECO:0000313" key="2">
    <source>
        <dbReference type="EMBL" id="MFM0008553.1"/>
    </source>
</evidence>
<proteinExistence type="predicted"/>
<sequence>MQLVIDIEGVGAVSAELDDSSAARDFASLLPLSLTLQDYAGTEKVSDLPRRLSTDDAPAGCNADAGDLTYYAPWGNLAIFHKQFEYADGLVKLGRIAPESVDALKTSGPLKVTIRKDH</sequence>
<dbReference type="EMBL" id="JAQQEZ010000126">
    <property type="protein sequence ID" value="MFM0008553.1"/>
    <property type="molecule type" value="Genomic_DNA"/>
</dbReference>
<dbReference type="Gene3D" id="2.40.100.20">
    <property type="match status" value="1"/>
</dbReference>
<dbReference type="Proteomes" id="UP001629230">
    <property type="component" value="Unassembled WGS sequence"/>
</dbReference>
<dbReference type="RefSeq" id="WP_408183628.1">
    <property type="nucleotide sequence ID" value="NZ_JAQQEZ010000126.1"/>
</dbReference>
<accession>A0ABW9B8L2</accession>
<protein>
    <submittedName>
        <fullName evidence="2">Cyclophilin-like fold protein</fullName>
    </submittedName>
</protein>
<reference evidence="2 3" key="1">
    <citation type="journal article" date="2024" name="Chem. Sci.">
        <title>Discovery of megapolipeptins by genome mining of a Burkholderiales bacteria collection.</title>
        <authorList>
            <person name="Paulo B.S."/>
            <person name="Recchia M.J.J."/>
            <person name="Lee S."/>
            <person name="Fergusson C.H."/>
            <person name="Romanowski S.B."/>
            <person name="Hernandez A."/>
            <person name="Krull N."/>
            <person name="Liu D.Y."/>
            <person name="Cavanagh H."/>
            <person name="Bos A."/>
            <person name="Gray C.A."/>
            <person name="Murphy B.T."/>
            <person name="Linington R.G."/>
            <person name="Eustaquio A.S."/>
        </authorList>
    </citation>
    <scope>NUCLEOTIDE SEQUENCE [LARGE SCALE GENOMIC DNA]</scope>
    <source>
        <strain evidence="2 3">RL17-350-BIC-A</strain>
    </source>
</reference>
<dbReference type="Pfam" id="PF18050">
    <property type="entry name" value="Cyclophil_like2"/>
    <property type="match status" value="1"/>
</dbReference>
<name>A0ABW9B8L2_9BURK</name>
<organism evidence="2 3">
    <name type="scientific">Paraburkholderia dipogonis</name>
    <dbReference type="NCBI Taxonomy" id="1211383"/>
    <lineage>
        <taxon>Bacteria</taxon>
        <taxon>Pseudomonadati</taxon>
        <taxon>Pseudomonadota</taxon>
        <taxon>Betaproteobacteria</taxon>
        <taxon>Burkholderiales</taxon>
        <taxon>Burkholderiaceae</taxon>
        <taxon>Paraburkholderia</taxon>
    </lineage>
</organism>
<keyword evidence="3" id="KW-1185">Reference proteome</keyword>
<dbReference type="InterPro" id="IPR041183">
    <property type="entry name" value="Cyclophilin-like"/>
</dbReference>
<feature type="domain" description="Cyclophilin-like" evidence="1">
    <location>
        <begin position="12"/>
        <end position="115"/>
    </location>
</feature>
<evidence type="ECO:0000259" key="1">
    <source>
        <dbReference type="Pfam" id="PF18050"/>
    </source>
</evidence>
<dbReference type="SUPFAM" id="SSF50891">
    <property type="entry name" value="Cyclophilin-like"/>
    <property type="match status" value="1"/>
</dbReference>
<dbReference type="InterPro" id="IPR029000">
    <property type="entry name" value="Cyclophilin-like_dom_sf"/>
</dbReference>